<dbReference type="Proteomes" id="UP000260823">
    <property type="component" value="Unassembled WGS sequence"/>
</dbReference>
<dbReference type="GO" id="GO:0016020">
    <property type="term" value="C:membrane"/>
    <property type="evidence" value="ECO:0007669"/>
    <property type="project" value="TreeGrafter"/>
</dbReference>
<evidence type="ECO:0000259" key="2">
    <source>
        <dbReference type="Pfam" id="PF00561"/>
    </source>
</evidence>
<keyword evidence="4" id="KW-1185">Reference proteome</keyword>
<organism evidence="3 4">
    <name type="scientific">Mucilaginibacter terrenus</name>
    <dbReference type="NCBI Taxonomy" id="2482727"/>
    <lineage>
        <taxon>Bacteria</taxon>
        <taxon>Pseudomonadati</taxon>
        <taxon>Bacteroidota</taxon>
        <taxon>Sphingobacteriia</taxon>
        <taxon>Sphingobacteriales</taxon>
        <taxon>Sphingobacteriaceae</taxon>
        <taxon>Mucilaginibacter</taxon>
    </lineage>
</organism>
<feature type="chain" id="PRO_5017769248" evidence="1">
    <location>
        <begin position="23"/>
        <end position="342"/>
    </location>
</feature>
<dbReference type="OrthoDB" id="9780134at2"/>
<evidence type="ECO:0000313" key="4">
    <source>
        <dbReference type="Proteomes" id="UP000260823"/>
    </source>
</evidence>
<feature type="domain" description="AB hydrolase-1" evidence="2">
    <location>
        <begin position="57"/>
        <end position="321"/>
    </location>
</feature>
<dbReference type="InterPro" id="IPR029058">
    <property type="entry name" value="AB_hydrolase_fold"/>
</dbReference>
<dbReference type="SUPFAM" id="SSF53474">
    <property type="entry name" value="alpha/beta-Hydrolases"/>
    <property type="match status" value="1"/>
</dbReference>
<reference evidence="3 4" key="1">
    <citation type="submission" date="2018-08" db="EMBL/GenBank/DDBJ databases">
        <title>Mucilaginibacter terrae sp. nov., isolated from manganese diggings.</title>
        <authorList>
            <person name="Huang Y."/>
            <person name="Zhou Z."/>
        </authorList>
    </citation>
    <scope>NUCLEOTIDE SEQUENCE [LARGE SCALE GENOMIC DNA]</scope>
    <source>
        <strain evidence="3 4">ZH6</strain>
    </source>
</reference>
<gene>
    <name evidence="3" type="ORF">DYU05_14385</name>
</gene>
<protein>
    <submittedName>
        <fullName evidence="3">Alpha/beta hydrolase</fullName>
    </submittedName>
</protein>
<dbReference type="PANTHER" id="PTHR43798:SF33">
    <property type="entry name" value="HYDROLASE, PUTATIVE (AFU_ORTHOLOGUE AFUA_2G14860)-RELATED"/>
    <property type="match status" value="1"/>
</dbReference>
<dbReference type="Pfam" id="PF00561">
    <property type="entry name" value="Abhydrolase_1"/>
    <property type="match status" value="1"/>
</dbReference>
<dbReference type="AlphaFoldDB" id="A0A3E2NQP4"/>
<dbReference type="InterPro" id="IPR050266">
    <property type="entry name" value="AB_hydrolase_sf"/>
</dbReference>
<dbReference type="EMBL" id="QWDE01000002">
    <property type="protein sequence ID" value="RFZ83319.1"/>
    <property type="molecule type" value="Genomic_DNA"/>
</dbReference>
<keyword evidence="3" id="KW-0378">Hydrolase</keyword>
<evidence type="ECO:0000256" key="1">
    <source>
        <dbReference type="SAM" id="SignalP"/>
    </source>
</evidence>
<dbReference type="PANTHER" id="PTHR43798">
    <property type="entry name" value="MONOACYLGLYCEROL LIPASE"/>
    <property type="match status" value="1"/>
</dbReference>
<dbReference type="Gene3D" id="3.40.50.1820">
    <property type="entry name" value="alpha/beta hydrolase"/>
    <property type="match status" value="1"/>
</dbReference>
<name>A0A3E2NQP4_9SPHI</name>
<dbReference type="InterPro" id="IPR000073">
    <property type="entry name" value="AB_hydrolase_1"/>
</dbReference>
<feature type="signal peptide" evidence="1">
    <location>
        <begin position="1"/>
        <end position="22"/>
    </location>
</feature>
<evidence type="ECO:0000313" key="3">
    <source>
        <dbReference type="EMBL" id="RFZ83319.1"/>
    </source>
</evidence>
<proteinExistence type="predicted"/>
<accession>A0A3E2NQP4</accession>
<comment type="caution">
    <text evidence="3">The sequence shown here is derived from an EMBL/GenBank/DDBJ whole genome shotgun (WGS) entry which is preliminary data.</text>
</comment>
<keyword evidence="1" id="KW-0732">Signal</keyword>
<dbReference type="RefSeq" id="WP_117383794.1">
    <property type="nucleotide sequence ID" value="NZ_QWDE01000002.1"/>
</dbReference>
<sequence length="342" mass="37833">MICRYLSIFLFFSLFYNSIATAQPQYTTTDYLVQNGDLQLQVRKVTENLYSSRRKIPLLLVHGGTGALTSFDLDVADASFAQSLADAGFTVYLMNVRGWERSTAPVYDLADTSLVAGSCQEAAADIDAVVSSILKDAPQSKVNLFGWAAGGHWASYYATLHPEKISHLVVLNSLYGVKAPWSFNGAFADLEDSLKFNNSIPAMRQSDEQGMLNVWKTEAESGAPTPADSVIMKTFVSRSVSFNSEHLLKVPGGFRKESFYMANGRKYWDAKDISVPILLIRGEHDFWSRPTDIDTYFNELPAGIVKKKVVVPGAGHFVFLDVKGSGRRTLVIAINNFIKKNL</sequence>
<dbReference type="GO" id="GO:0016787">
    <property type="term" value="F:hydrolase activity"/>
    <property type="evidence" value="ECO:0007669"/>
    <property type="project" value="UniProtKB-KW"/>
</dbReference>